<organism evidence="1 2">
    <name type="scientific">Alloacidobacterium dinghuense</name>
    <dbReference type="NCBI Taxonomy" id="2763107"/>
    <lineage>
        <taxon>Bacteria</taxon>
        <taxon>Pseudomonadati</taxon>
        <taxon>Acidobacteriota</taxon>
        <taxon>Terriglobia</taxon>
        <taxon>Terriglobales</taxon>
        <taxon>Acidobacteriaceae</taxon>
        <taxon>Alloacidobacterium</taxon>
    </lineage>
</organism>
<evidence type="ECO:0000313" key="2">
    <source>
        <dbReference type="Proteomes" id="UP000515312"/>
    </source>
</evidence>
<accession>A0A7G8BDH9</accession>
<dbReference type="AlphaFoldDB" id="A0A7G8BDH9"/>
<name>A0A7G8BDH9_9BACT</name>
<proteinExistence type="predicted"/>
<dbReference type="KEGG" id="adin:H7849_15810"/>
<dbReference type="Proteomes" id="UP000515312">
    <property type="component" value="Chromosome"/>
</dbReference>
<gene>
    <name evidence="1" type="ORF">H7849_15810</name>
</gene>
<dbReference type="EMBL" id="CP060394">
    <property type="protein sequence ID" value="QNI30599.1"/>
    <property type="molecule type" value="Genomic_DNA"/>
</dbReference>
<keyword evidence="2" id="KW-1185">Reference proteome</keyword>
<sequence length="114" mass="12490">MATHIIHFGVDLATRVPVLKSAGFQVDICSSIDSLIDKLGREHVDAVVVPEDQEFNLYRVASITQSRPNTPVIVFAEAPSQLCDAKFDLVIPVLTPPREWLAHIASSIAQSKNL</sequence>
<evidence type="ECO:0000313" key="1">
    <source>
        <dbReference type="EMBL" id="QNI30599.1"/>
    </source>
</evidence>
<evidence type="ECO:0008006" key="3">
    <source>
        <dbReference type="Google" id="ProtNLM"/>
    </source>
</evidence>
<dbReference type="RefSeq" id="WP_186740594.1">
    <property type="nucleotide sequence ID" value="NZ_CP060394.1"/>
</dbReference>
<protein>
    <recommendedName>
        <fullName evidence="3">Response regulatory domain-containing protein</fullName>
    </recommendedName>
</protein>
<reference evidence="1 2" key="1">
    <citation type="submission" date="2020-08" db="EMBL/GenBank/DDBJ databases">
        <title>Edaphobacter telluris sp. nov. and Acidobacterium dinghuensis sp. nov., two acidobacteria isolated from forest soil.</title>
        <authorList>
            <person name="Fu J."/>
            <person name="Qiu L."/>
        </authorList>
    </citation>
    <scope>NUCLEOTIDE SEQUENCE [LARGE SCALE GENOMIC DNA]</scope>
    <source>
        <strain evidence="1">4Y35</strain>
    </source>
</reference>